<dbReference type="InterPro" id="IPR029479">
    <property type="entry name" value="Nitroreductase"/>
</dbReference>
<dbReference type="CDD" id="cd02138">
    <property type="entry name" value="TdsD-like"/>
    <property type="match status" value="1"/>
</dbReference>
<dbReference type="AlphaFoldDB" id="A0A7G9S246"/>
<feature type="domain" description="Nitroreductase" evidence="3">
    <location>
        <begin position="25"/>
        <end position="166"/>
    </location>
</feature>
<dbReference type="Pfam" id="PF00881">
    <property type="entry name" value="Nitroreductase"/>
    <property type="match status" value="1"/>
</dbReference>
<comment type="similarity">
    <text evidence="1">Belongs to the nitroreductase family.</text>
</comment>
<evidence type="ECO:0000256" key="1">
    <source>
        <dbReference type="ARBA" id="ARBA00007118"/>
    </source>
</evidence>
<dbReference type="Gene3D" id="3.40.109.10">
    <property type="entry name" value="NADH Oxidase"/>
    <property type="match status" value="1"/>
</dbReference>
<dbReference type="SUPFAM" id="SSF55469">
    <property type="entry name" value="FMN-dependent nitroreductase-like"/>
    <property type="match status" value="1"/>
</dbReference>
<dbReference type="GO" id="GO:0016491">
    <property type="term" value="F:oxidoreductase activity"/>
    <property type="evidence" value="ECO:0007669"/>
    <property type="project" value="UniProtKB-KW"/>
</dbReference>
<accession>A0A7G9S246</accession>
<reference evidence="4 5" key="1">
    <citation type="submission" date="2020-08" db="EMBL/GenBank/DDBJ databases">
        <title>Genome sequence of Leucobacter denitrificans KACC 14055T.</title>
        <authorList>
            <person name="Hyun D.-W."/>
            <person name="Bae J.-W."/>
        </authorList>
    </citation>
    <scope>NUCLEOTIDE SEQUENCE [LARGE SCALE GENOMIC DNA]</scope>
    <source>
        <strain evidence="4 5">KACC 14055</strain>
    </source>
</reference>
<organism evidence="4 5">
    <name type="scientific">Leucobacter denitrificans</name>
    <dbReference type="NCBI Taxonomy" id="683042"/>
    <lineage>
        <taxon>Bacteria</taxon>
        <taxon>Bacillati</taxon>
        <taxon>Actinomycetota</taxon>
        <taxon>Actinomycetes</taxon>
        <taxon>Micrococcales</taxon>
        <taxon>Microbacteriaceae</taxon>
        <taxon>Leucobacter</taxon>
    </lineage>
</organism>
<dbReference type="Proteomes" id="UP000515934">
    <property type="component" value="Chromosome"/>
</dbReference>
<keyword evidence="5" id="KW-1185">Reference proteome</keyword>
<dbReference type="KEGG" id="ldn:H9L06_06220"/>
<sequence length="198" mass="21547">MNSGELSVIVKHATTSAPILDTLIERWSPRAYDADHALTEGELRGVFEAARWSPSGSNTQPWRFIIARRGSDSFAKVEAALMPGNAAWANTAAAFIVNLAVNQTEDGQPMRWAEYDLGQAVAHLSVQAHSEGLYVHQMGGFDPQALSEAFDLDATLTPVTVATIGKLGTPDQLPEPLRERELAPRTRLSLEEIIVVND</sequence>
<proteinExistence type="inferred from homology"/>
<evidence type="ECO:0000313" key="4">
    <source>
        <dbReference type="EMBL" id="QNN61921.1"/>
    </source>
</evidence>
<evidence type="ECO:0000256" key="2">
    <source>
        <dbReference type="ARBA" id="ARBA00023002"/>
    </source>
</evidence>
<evidence type="ECO:0000313" key="5">
    <source>
        <dbReference type="Proteomes" id="UP000515934"/>
    </source>
</evidence>
<dbReference type="InterPro" id="IPR000415">
    <property type="entry name" value="Nitroreductase-like"/>
</dbReference>
<dbReference type="RefSeq" id="WP_187554392.1">
    <property type="nucleotide sequence ID" value="NZ_CP060716.1"/>
</dbReference>
<dbReference type="PANTHER" id="PTHR43673:SF10">
    <property type="entry name" value="NADH DEHYDROGENASE_NAD(P)H NITROREDUCTASE XCC3605-RELATED"/>
    <property type="match status" value="1"/>
</dbReference>
<evidence type="ECO:0000259" key="3">
    <source>
        <dbReference type="Pfam" id="PF00881"/>
    </source>
</evidence>
<dbReference type="PANTHER" id="PTHR43673">
    <property type="entry name" value="NAD(P)H NITROREDUCTASE YDGI-RELATED"/>
    <property type="match status" value="1"/>
</dbReference>
<protein>
    <submittedName>
        <fullName evidence="4">Nitroreductase family protein</fullName>
    </submittedName>
</protein>
<name>A0A7G9S246_9MICO</name>
<dbReference type="EMBL" id="CP060716">
    <property type="protein sequence ID" value="QNN61921.1"/>
    <property type="molecule type" value="Genomic_DNA"/>
</dbReference>
<gene>
    <name evidence="4" type="ORF">H9L06_06220</name>
</gene>
<keyword evidence="2" id="KW-0560">Oxidoreductase</keyword>